<dbReference type="AlphaFoldDB" id="A0A1Y1X0Y9"/>
<name>A0A1Y1X0Y9_9FUNG</name>
<reference evidence="5 6" key="2">
    <citation type="submission" date="2016-08" db="EMBL/GenBank/DDBJ databases">
        <title>Pervasive Adenine N6-methylation of Active Genes in Fungi.</title>
        <authorList>
            <consortium name="DOE Joint Genome Institute"/>
            <person name="Mondo S.J."/>
            <person name="Dannebaum R.O."/>
            <person name="Kuo R.C."/>
            <person name="Labutti K."/>
            <person name="Haridas S."/>
            <person name="Kuo A."/>
            <person name="Salamov A."/>
            <person name="Ahrendt S.R."/>
            <person name="Lipzen A."/>
            <person name="Sullivan W."/>
            <person name="Andreopoulos W.B."/>
            <person name="Clum A."/>
            <person name="Lindquist E."/>
            <person name="Daum C."/>
            <person name="Ramamoorthy G.K."/>
            <person name="Gryganskyi A."/>
            <person name="Culley D."/>
            <person name="Magnuson J.K."/>
            <person name="James T.Y."/>
            <person name="O'Malley M.A."/>
            <person name="Stajich J.E."/>
            <person name="Spatafora J.W."/>
            <person name="Visel A."/>
            <person name="Grigoriev I.V."/>
        </authorList>
    </citation>
    <scope>NUCLEOTIDE SEQUENCE [LARGE SCALE GENOMIC DNA]</scope>
    <source>
        <strain evidence="5 6">S4</strain>
    </source>
</reference>
<evidence type="ECO:0000313" key="6">
    <source>
        <dbReference type="Proteomes" id="UP000193944"/>
    </source>
</evidence>
<protein>
    <recommendedName>
        <fullName evidence="4">CBM1 domain-containing protein</fullName>
    </recommendedName>
</protein>
<gene>
    <name evidence="5" type="ORF">BCR32DRAFT_281471</name>
</gene>
<evidence type="ECO:0000256" key="1">
    <source>
        <dbReference type="ARBA" id="ARBA00022729"/>
    </source>
</evidence>
<proteinExistence type="predicted"/>
<dbReference type="InterPro" id="IPR000254">
    <property type="entry name" value="CBD"/>
</dbReference>
<dbReference type="InterPro" id="IPR035971">
    <property type="entry name" value="CBD_sf"/>
</dbReference>
<dbReference type="InterPro" id="IPR009034">
    <property type="entry name" value="Dockerin_dom_fun_sf"/>
</dbReference>
<keyword evidence="6" id="KW-1185">Reference proteome</keyword>
<feature type="compositionally biased region" description="Basic residues" evidence="2">
    <location>
        <begin position="356"/>
        <end position="370"/>
    </location>
</feature>
<dbReference type="Pfam" id="PF00734">
    <property type="entry name" value="CBM_1"/>
    <property type="match status" value="1"/>
</dbReference>
<dbReference type="OrthoDB" id="412382at2759"/>
<feature type="compositionally biased region" description="Low complexity" evidence="2">
    <location>
        <begin position="337"/>
        <end position="355"/>
    </location>
</feature>
<dbReference type="SMART" id="SM00236">
    <property type="entry name" value="fCBD"/>
    <property type="match status" value="1"/>
</dbReference>
<evidence type="ECO:0000256" key="3">
    <source>
        <dbReference type="SAM" id="SignalP"/>
    </source>
</evidence>
<feature type="region of interest" description="Disordered" evidence="2">
    <location>
        <begin position="337"/>
        <end position="373"/>
    </location>
</feature>
<evidence type="ECO:0000256" key="2">
    <source>
        <dbReference type="SAM" id="MobiDB-lite"/>
    </source>
</evidence>
<reference evidence="5 6" key="1">
    <citation type="submission" date="2016-08" db="EMBL/GenBank/DDBJ databases">
        <title>A Parts List for Fungal Cellulosomes Revealed by Comparative Genomics.</title>
        <authorList>
            <consortium name="DOE Joint Genome Institute"/>
            <person name="Haitjema C.H."/>
            <person name="Gilmore S.P."/>
            <person name="Henske J.K."/>
            <person name="Solomon K.V."/>
            <person name="De Groot R."/>
            <person name="Kuo A."/>
            <person name="Mondo S.J."/>
            <person name="Salamov A.A."/>
            <person name="Labutti K."/>
            <person name="Zhao Z."/>
            <person name="Chiniquy J."/>
            <person name="Barry K."/>
            <person name="Brewer H.M."/>
            <person name="Purvine S.O."/>
            <person name="Wright A.T."/>
            <person name="Boxma B."/>
            <person name="Van Alen T."/>
            <person name="Hackstein J.H."/>
            <person name="Baker S.E."/>
            <person name="Grigoriev I.V."/>
            <person name="O'Malley M.A."/>
        </authorList>
    </citation>
    <scope>NUCLEOTIDE SEQUENCE [LARGE SCALE GENOMIC DNA]</scope>
    <source>
        <strain evidence="5 6">S4</strain>
    </source>
</reference>
<dbReference type="GO" id="GO:0030248">
    <property type="term" value="F:cellulose binding"/>
    <property type="evidence" value="ECO:0007669"/>
    <property type="project" value="InterPro"/>
</dbReference>
<dbReference type="GO" id="GO:0005576">
    <property type="term" value="C:extracellular region"/>
    <property type="evidence" value="ECO:0007669"/>
    <property type="project" value="InterPro"/>
</dbReference>
<dbReference type="GO" id="GO:0005975">
    <property type="term" value="P:carbohydrate metabolic process"/>
    <property type="evidence" value="ECO:0007669"/>
    <property type="project" value="InterPro"/>
</dbReference>
<feature type="signal peptide" evidence="3">
    <location>
        <begin position="1"/>
        <end position="20"/>
    </location>
</feature>
<organism evidence="5 6">
    <name type="scientific">Anaeromyces robustus</name>
    <dbReference type="NCBI Taxonomy" id="1754192"/>
    <lineage>
        <taxon>Eukaryota</taxon>
        <taxon>Fungi</taxon>
        <taxon>Fungi incertae sedis</taxon>
        <taxon>Chytridiomycota</taxon>
        <taxon>Chytridiomycota incertae sedis</taxon>
        <taxon>Neocallimastigomycetes</taxon>
        <taxon>Neocallimastigales</taxon>
        <taxon>Neocallimastigaceae</taxon>
        <taxon>Anaeromyces</taxon>
    </lineage>
</organism>
<dbReference type="Proteomes" id="UP000193944">
    <property type="component" value="Unassembled WGS sequence"/>
</dbReference>
<dbReference type="Gene3D" id="3.90.1220.10">
    <property type="entry name" value="Cellulose docking domain, dockering"/>
    <property type="match status" value="1"/>
</dbReference>
<comment type="caution">
    <text evidence="5">The sequence shown here is derived from an EMBL/GenBank/DDBJ whole genome shotgun (WGS) entry which is preliminary data.</text>
</comment>
<accession>A0A1Y1X0Y9</accession>
<dbReference type="PROSITE" id="PS51164">
    <property type="entry name" value="CBM1_2"/>
    <property type="match status" value="1"/>
</dbReference>
<keyword evidence="1 3" id="KW-0732">Signal</keyword>
<evidence type="ECO:0000313" key="5">
    <source>
        <dbReference type="EMBL" id="ORX79362.1"/>
    </source>
</evidence>
<dbReference type="EMBL" id="MCFG01000178">
    <property type="protein sequence ID" value="ORX79362.1"/>
    <property type="molecule type" value="Genomic_DNA"/>
</dbReference>
<dbReference type="SUPFAM" id="SSF57180">
    <property type="entry name" value="Cellulose-binding domain"/>
    <property type="match status" value="1"/>
</dbReference>
<evidence type="ECO:0000259" key="4">
    <source>
        <dbReference type="PROSITE" id="PS51164"/>
    </source>
</evidence>
<feature type="chain" id="PRO_5012847320" description="CBM1 domain-containing protein" evidence="3">
    <location>
        <begin position="21"/>
        <end position="425"/>
    </location>
</feature>
<feature type="domain" description="CBM1" evidence="4">
    <location>
        <begin position="384"/>
        <end position="421"/>
    </location>
</feature>
<sequence length="425" mass="48975">MKLTNITLLVLLLHTLSVIANNCENYPEYKCCSNEDIELTHWNETGIWGKENGVDCLSTYGFCSEKQSNSSKPPLSKFKFKDEAGLWGVENDTWCLYKYNYCSIFGKFNFEDKYVAWGIDNEDWCMFDYCKEDNLEYQYVDDSSVWGVFKKRWCKIKNSKGTCGSIGYPCCKKNYKKSTETIETKYFHFNKENDNICIIEDESKYGAINTIYPRCQNTTEIVGKTLNRNLELGIEEKNNKQITCVFDYTVGYNGLPYDKCEYAYYTIGRFDDNLRWGEENGRYCLMDDAYYNLAIEDCFSIKYEHRCCLSNDTPVMYTRPTGEKFGLENNRVCGIRSSSNSSSNTITKSKTTTTTTKRKTTTTTKRKTTTKAKPYVTSTSPETKCAGLYGQCGGIGFSNVQLCCKEGLYCKKINDYYHQCSPIED</sequence>